<dbReference type="PROSITE" id="PS51257">
    <property type="entry name" value="PROKAR_LIPOPROTEIN"/>
    <property type="match status" value="1"/>
</dbReference>
<dbReference type="KEGG" id="mcos:GM418_01305"/>
<dbReference type="GO" id="GO:0004806">
    <property type="term" value="F:triacylglycerol lipase activity"/>
    <property type="evidence" value="ECO:0007669"/>
    <property type="project" value="InterPro"/>
</dbReference>
<feature type="signal peptide" evidence="1">
    <location>
        <begin position="1"/>
        <end position="20"/>
    </location>
</feature>
<dbReference type="Proteomes" id="UP000428260">
    <property type="component" value="Chromosome"/>
</dbReference>
<proteinExistence type="predicted"/>
<dbReference type="AlphaFoldDB" id="A0A6I6JMP7"/>
<reference evidence="2 3" key="1">
    <citation type="submission" date="2019-11" db="EMBL/GenBank/DDBJ databases">
        <authorList>
            <person name="Zheng R.K."/>
            <person name="Sun C.M."/>
        </authorList>
    </citation>
    <scope>NUCLEOTIDE SEQUENCE [LARGE SCALE GENOMIC DNA]</scope>
    <source>
        <strain evidence="2 3">WC007</strain>
    </source>
</reference>
<protein>
    <submittedName>
        <fullName evidence="2">Prolyl oligopeptidase family serine peptidase</fullName>
    </submittedName>
</protein>
<name>A0A6I6JMP7_9BACT</name>
<gene>
    <name evidence="2" type="ORF">GM418_01305</name>
</gene>
<evidence type="ECO:0000313" key="3">
    <source>
        <dbReference type="Proteomes" id="UP000428260"/>
    </source>
</evidence>
<dbReference type="Gene3D" id="3.40.50.1820">
    <property type="entry name" value="alpha/beta hydrolase"/>
    <property type="match status" value="1"/>
</dbReference>
<organism evidence="2 3">
    <name type="scientific">Maribellus comscasis</name>
    <dbReference type="NCBI Taxonomy" id="2681766"/>
    <lineage>
        <taxon>Bacteria</taxon>
        <taxon>Pseudomonadati</taxon>
        <taxon>Bacteroidota</taxon>
        <taxon>Bacteroidia</taxon>
        <taxon>Marinilabiliales</taxon>
        <taxon>Prolixibacteraceae</taxon>
        <taxon>Maribellus</taxon>
    </lineage>
</organism>
<dbReference type="InterPro" id="IPR029058">
    <property type="entry name" value="AB_hydrolase_fold"/>
</dbReference>
<dbReference type="EMBL" id="CP046401">
    <property type="protein sequence ID" value="QGY42338.1"/>
    <property type="molecule type" value="Genomic_DNA"/>
</dbReference>
<dbReference type="PANTHER" id="PTHR34853">
    <property type="match status" value="1"/>
</dbReference>
<keyword evidence="3" id="KW-1185">Reference proteome</keyword>
<dbReference type="RefSeq" id="WP_158862398.1">
    <property type="nucleotide sequence ID" value="NZ_CP046401.1"/>
</dbReference>
<evidence type="ECO:0000313" key="2">
    <source>
        <dbReference type="EMBL" id="QGY42338.1"/>
    </source>
</evidence>
<dbReference type="InterPro" id="IPR005152">
    <property type="entry name" value="Lipase_secreted"/>
</dbReference>
<dbReference type="PIRSF" id="PIRSF029171">
    <property type="entry name" value="Esterase_LipA"/>
    <property type="match status" value="1"/>
</dbReference>
<accession>A0A6I6JMP7</accession>
<dbReference type="PANTHER" id="PTHR34853:SF1">
    <property type="entry name" value="LIPASE 5"/>
    <property type="match status" value="1"/>
</dbReference>
<evidence type="ECO:0000256" key="1">
    <source>
        <dbReference type="SAM" id="SignalP"/>
    </source>
</evidence>
<dbReference type="SUPFAM" id="SSF53474">
    <property type="entry name" value="alpha/beta-Hydrolases"/>
    <property type="match status" value="1"/>
</dbReference>
<keyword evidence="1" id="KW-0732">Signal</keyword>
<dbReference type="Gene3D" id="1.10.260.160">
    <property type="match status" value="1"/>
</dbReference>
<sequence length="415" mass="45524">MKYILSKLAILAFVVYLLSACDLVDNGGGDEPADSFLTGYEQVNTFIPLTINLALDQIPGDYPELDYIKEKVQHGVLVYKITYNTSFEGQLKSASGLVCIPTGEGSFPIMSYQNGTNTLNSNAPSENPDYELYLLLEAVASTGFVVVIPDYLGFGESSDMFHPYLDKESSNKSVLDMLRAAQELAENHIDTELSGDLYIAGYSQGGWATLQLQKEIENKYSGEFNLKASACGAGPYDLNYINEYITAQTTYPMPYYLGYMFNSYVNLGDITTPVDEVFKEPYASKILSLYDGSKSGEEINAELTTNISNLLTANYISNFETDEQYASVVSTLEVNSISAWATTTPTLLIHGLADSYVPSKVSTDIYQEFLSLGVSLNQVTWLGLPETDHIGGIVPSGLASVSWFLQLEEEADPSE</sequence>
<feature type="chain" id="PRO_5026242327" evidence="1">
    <location>
        <begin position="21"/>
        <end position="415"/>
    </location>
</feature>
<dbReference type="GO" id="GO:0016042">
    <property type="term" value="P:lipid catabolic process"/>
    <property type="evidence" value="ECO:0007669"/>
    <property type="project" value="InterPro"/>
</dbReference>
<dbReference type="Pfam" id="PF03583">
    <property type="entry name" value="LIP"/>
    <property type="match status" value="1"/>
</dbReference>